<dbReference type="Proteomes" id="UP001212326">
    <property type="component" value="Chromosome"/>
</dbReference>
<proteinExistence type="predicted"/>
<dbReference type="EMBL" id="CP115300">
    <property type="protein sequence ID" value="WBO66188.1"/>
    <property type="molecule type" value="Genomic_DNA"/>
</dbReference>
<protein>
    <recommendedName>
        <fullName evidence="3">EcoEI R protein C-terminal domain-containing protein</fullName>
    </recommendedName>
</protein>
<dbReference type="RefSeq" id="WP_270083676.1">
    <property type="nucleotide sequence ID" value="NZ_CP115300.1"/>
</dbReference>
<sequence length="123" mass="13416">MPGESESQVRRSGRLFAAVAVLRFLADPGKRLPGADAFTGKDSPEQRINALKSNPYEALLEARKQGGARWEAAVTVFRSIPGLLEQGPLPHTDTIGQDRLPDFIAGYDAQLAQLKEDFPTLLN</sequence>
<accession>A0ABY7P6I7</accession>
<evidence type="ECO:0008006" key="3">
    <source>
        <dbReference type="Google" id="ProtNLM"/>
    </source>
</evidence>
<keyword evidence="2" id="KW-1185">Reference proteome</keyword>
<gene>
    <name evidence="1" type="ORF">O1G22_26970</name>
</gene>
<name>A0ABY7P6I7_9ACTN</name>
<reference evidence="1 2" key="1">
    <citation type="submission" date="2022-12" db="EMBL/GenBank/DDBJ databases">
        <authorList>
            <person name="Mo P."/>
        </authorList>
    </citation>
    <scope>NUCLEOTIDE SEQUENCE [LARGE SCALE GENOMIC DNA]</scope>
    <source>
        <strain evidence="1 2">HUAS 2-6</strain>
    </source>
</reference>
<organism evidence="1 2">
    <name type="scientific">Streptomyces camelliae</name>
    <dbReference type="NCBI Taxonomy" id="3004093"/>
    <lineage>
        <taxon>Bacteria</taxon>
        <taxon>Bacillati</taxon>
        <taxon>Actinomycetota</taxon>
        <taxon>Actinomycetes</taxon>
        <taxon>Kitasatosporales</taxon>
        <taxon>Streptomycetaceae</taxon>
        <taxon>Streptomyces</taxon>
    </lineage>
</organism>
<evidence type="ECO:0000313" key="1">
    <source>
        <dbReference type="EMBL" id="WBO66188.1"/>
    </source>
</evidence>
<evidence type="ECO:0000313" key="2">
    <source>
        <dbReference type="Proteomes" id="UP001212326"/>
    </source>
</evidence>